<keyword evidence="5" id="KW-0805">Transcription regulation</keyword>
<dbReference type="SUPFAM" id="SSF103612">
    <property type="entry name" value="SBT domain"/>
    <property type="match status" value="1"/>
</dbReference>
<dbReference type="PROSITE" id="PS51141">
    <property type="entry name" value="ZF_SBP"/>
    <property type="match status" value="1"/>
</dbReference>
<keyword evidence="7" id="KW-0804">Transcription</keyword>
<evidence type="ECO:0000256" key="7">
    <source>
        <dbReference type="ARBA" id="ARBA00023163"/>
    </source>
</evidence>
<dbReference type="FunFam" id="4.10.1100.10:FF:000001">
    <property type="entry name" value="Squamosa promoter-binding-like protein 14"/>
    <property type="match status" value="1"/>
</dbReference>
<evidence type="ECO:0000259" key="11">
    <source>
        <dbReference type="PROSITE" id="PS51141"/>
    </source>
</evidence>
<reference evidence="12" key="2">
    <citation type="journal article" date="2023" name="Plants (Basel)">
        <title>Annotation of the Turnera subulata (Passifloraceae) Draft Genome Reveals the S-Locus Evolved after the Divergence of Turneroideae from Passifloroideae in a Stepwise Manner.</title>
        <authorList>
            <person name="Henning P.M."/>
            <person name="Roalson E.H."/>
            <person name="Mir W."/>
            <person name="McCubbin A.G."/>
            <person name="Shore J.S."/>
        </authorList>
    </citation>
    <scope>NUCLEOTIDE SEQUENCE</scope>
    <source>
        <strain evidence="12">F60SS</strain>
    </source>
</reference>
<dbReference type="AlphaFoldDB" id="A0A9Q0GK51"/>
<keyword evidence="13" id="KW-1185">Reference proteome</keyword>
<comment type="subcellular location">
    <subcellularLocation>
        <location evidence="1">Nucleus</location>
    </subcellularLocation>
</comment>
<dbReference type="OrthoDB" id="514967at2759"/>
<evidence type="ECO:0000256" key="9">
    <source>
        <dbReference type="PROSITE-ProRule" id="PRU00470"/>
    </source>
</evidence>
<evidence type="ECO:0000313" key="12">
    <source>
        <dbReference type="EMBL" id="KAJ4851427.1"/>
    </source>
</evidence>
<keyword evidence="2" id="KW-0479">Metal-binding</keyword>
<comment type="caution">
    <text evidence="12">The sequence shown here is derived from an EMBL/GenBank/DDBJ whole genome shotgun (WGS) entry which is preliminary data.</text>
</comment>
<dbReference type="Pfam" id="PF03110">
    <property type="entry name" value="SBP"/>
    <property type="match status" value="1"/>
</dbReference>
<dbReference type="GO" id="GO:0003677">
    <property type="term" value="F:DNA binding"/>
    <property type="evidence" value="ECO:0007669"/>
    <property type="project" value="UniProtKB-KW"/>
</dbReference>
<evidence type="ECO:0000256" key="3">
    <source>
        <dbReference type="ARBA" id="ARBA00022771"/>
    </source>
</evidence>
<evidence type="ECO:0000256" key="4">
    <source>
        <dbReference type="ARBA" id="ARBA00022833"/>
    </source>
</evidence>
<dbReference type="InterPro" id="IPR004333">
    <property type="entry name" value="SBP_dom"/>
</dbReference>
<organism evidence="12 13">
    <name type="scientific">Turnera subulata</name>
    <dbReference type="NCBI Taxonomy" id="218843"/>
    <lineage>
        <taxon>Eukaryota</taxon>
        <taxon>Viridiplantae</taxon>
        <taxon>Streptophyta</taxon>
        <taxon>Embryophyta</taxon>
        <taxon>Tracheophyta</taxon>
        <taxon>Spermatophyta</taxon>
        <taxon>Magnoliopsida</taxon>
        <taxon>eudicotyledons</taxon>
        <taxon>Gunneridae</taxon>
        <taxon>Pentapetalae</taxon>
        <taxon>rosids</taxon>
        <taxon>fabids</taxon>
        <taxon>Malpighiales</taxon>
        <taxon>Passifloraceae</taxon>
        <taxon>Turnera</taxon>
    </lineage>
</organism>
<feature type="region of interest" description="Disordered" evidence="10">
    <location>
        <begin position="334"/>
        <end position="356"/>
    </location>
</feature>
<dbReference type="GO" id="GO:0005634">
    <property type="term" value="C:nucleus"/>
    <property type="evidence" value="ECO:0007669"/>
    <property type="project" value="UniProtKB-SubCell"/>
</dbReference>
<gene>
    <name evidence="12" type="ORF">Tsubulata_043959</name>
</gene>
<keyword evidence="8" id="KW-0539">Nucleus</keyword>
<dbReference type="PANTHER" id="PTHR31251">
    <property type="entry name" value="SQUAMOSA PROMOTER-BINDING-LIKE PROTEIN 4"/>
    <property type="match status" value="1"/>
</dbReference>
<evidence type="ECO:0000313" key="13">
    <source>
        <dbReference type="Proteomes" id="UP001141552"/>
    </source>
</evidence>
<proteinExistence type="predicted"/>
<reference evidence="12" key="1">
    <citation type="submission" date="2022-02" db="EMBL/GenBank/DDBJ databases">
        <authorList>
            <person name="Henning P.M."/>
            <person name="McCubbin A.G."/>
            <person name="Shore J.S."/>
        </authorList>
    </citation>
    <scope>NUCLEOTIDE SEQUENCE</scope>
    <source>
        <strain evidence="12">F60SS</strain>
        <tissue evidence="12">Leaves</tissue>
    </source>
</reference>
<evidence type="ECO:0000256" key="6">
    <source>
        <dbReference type="ARBA" id="ARBA00023125"/>
    </source>
</evidence>
<sequence>MDWNLKAVSWDFTEFEREAIPSILDTFNRSSSFGEQRTRGEFSIDLKLGQIGSSTDKSTSKWKEPGAVKMESFRSGPTKRARGANNGVRAMCLVDGCNSDLSTCRDYHRRHKVCELHSKTPQVTIGGHKQRFCQQCSRFHSLEEFDEGKRSCRKRLDGHNRRRRKPPPDPLSRTGSFLRNYQGTQLLAYSTSHVYPSATVLNPTWSAVVNNNEENARNCNLLHQQIHSPEKQGFFLGSPGSSYKGGKHFPFLQSHNLTLTNQTTPASSSSSSSSSVCQPLLSSIALSESNNNNNNSSSSIGTNSGHGLFCDSLTKSTQAANSDCALSLLSSTQQTQGSGNHHHHHHLMQRLGSSSPLGHGLATMDSLLVSNRREAEVHSQGIFDIQSSRSSGNKATQALPFSWE</sequence>
<keyword evidence="6" id="KW-0238">DNA-binding</keyword>
<dbReference type="Proteomes" id="UP001141552">
    <property type="component" value="Unassembled WGS sequence"/>
</dbReference>
<dbReference type="Gene3D" id="4.10.1100.10">
    <property type="entry name" value="Transcription factor, SBP-box domain"/>
    <property type="match status" value="1"/>
</dbReference>
<keyword evidence="3 9" id="KW-0863">Zinc-finger</keyword>
<evidence type="ECO:0000256" key="2">
    <source>
        <dbReference type="ARBA" id="ARBA00022723"/>
    </source>
</evidence>
<evidence type="ECO:0000256" key="1">
    <source>
        <dbReference type="ARBA" id="ARBA00004123"/>
    </source>
</evidence>
<dbReference type="EMBL" id="JAKUCV010000056">
    <property type="protein sequence ID" value="KAJ4851427.1"/>
    <property type="molecule type" value="Genomic_DNA"/>
</dbReference>
<protein>
    <recommendedName>
        <fullName evidence="11">SBP-type domain-containing protein</fullName>
    </recommendedName>
</protein>
<evidence type="ECO:0000256" key="8">
    <source>
        <dbReference type="ARBA" id="ARBA00023242"/>
    </source>
</evidence>
<feature type="domain" description="SBP-type" evidence="11">
    <location>
        <begin position="89"/>
        <end position="166"/>
    </location>
</feature>
<dbReference type="InterPro" id="IPR036893">
    <property type="entry name" value="SBP_sf"/>
</dbReference>
<name>A0A9Q0GK51_9ROSI</name>
<dbReference type="GO" id="GO:0008270">
    <property type="term" value="F:zinc ion binding"/>
    <property type="evidence" value="ECO:0007669"/>
    <property type="project" value="UniProtKB-KW"/>
</dbReference>
<keyword evidence="4" id="KW-0862">Zinc</keyword>
<evidence type="ECO:0000256" key="5">
    <source>
        <dbReference type="ARBA" id="ARBA00023015"/>
    </source>
</evidence>
<feature type="region of interest" description="Disordered" evidence="10">
    <location>
        <begin position="156"/>
        <end position="176"/>
    </location>
</feature>
<dbReference type="PANTHER" id="PTHR31251:SF208">
    <property type="entry name" value="SQUAMOSA PROMOTER-BINDING-LIKE PROTEIN 18"/>
    <property type="match status" value="1"/>
</dbReference>
<accession>A0A9Q0GK51</accession>
<evidence type="ECO:0000256" key="10">
    <source>
        <dbReference type="SAM" id="MobiDB-lite"/>
    </source>
</evidence>
<dbReference type="InterPro" id="IPR044817">
    <property type="entry name" value="SBP-like"/>
</dbReference>